<dbReference type="Proteomes" id="UP000019146">
    <property type="component" value="Chromosome 2"/>
</dbReference>
<comment type="pathway">
    <text evidence="2">Siderophore biosynthesis.</text>
</comment>
<evidence type="ECO:0000256" key="7">
    <source>
        <dbReference type="ARBA" id="ARBA00023002"/>
    </source>
</evidence>
<evidence type="ECO:0000313" key="8">
    <source>
        <dbReference type="EMBL" id="ALL67721.1"/>
    </source>
</evidence>
<dbReference type="PANTHER" id="PTHR42802">
    <property type="entry name" value="MONOOXYGENASE"/>
    <property type="match status" value="1"/>
</dbReference>
<evidence type="ECO:0000256" key="5">
    <source>
        <dbReference type="ARBA" id="ARBA00022827"/>
    </source>
</evidence>
<evidence type="ECO:0000313" key="9">
    <source>
        <dbReference type="Proteomes" id="UP000019146"/>
    </source>
</evidence>
<evidence type="ECO:0000256" key="2">
    <source>
        <dbReference type="ARBA" id="ARBA00004924"/>
    </source>
</evidence>
<name>A0A0P0RG85_9BURK</name>
<keyword evidence="8" id="KW-0503">Monooxygenase</keyword>
<dbReference type="PRINTS" id="PR00368">
    <property type="entry name" value="FADPNR"/>
</dbReference>
<keyword evidence="4" id="KW-0285">Flavoprotein</keyword>
<dbReference type="PANTHER" id="PTHR42802:SF1">
    <property type="entry name" value="L-ORNITHINE N(5)-MONOOXYGENASE"/>
    <property type="match status" value="1"/>
</dbReference>
<keyword evidence="6" id="KW-0521">NADP</keyword>
<protein>
    <submittedName>
        <fullName evidence="8">L-lysine 6-monooxygenase [NADPH]</fullName>
        <ecNumber evidence="8">1.14.13.59</ecNumber>
    </submittedName>
</protein>
<dbReference type="EMBL" id="CP012747">
    <property type="protein sequence ID" value="ALL67721.1"/>
    <property type="molecule type" value="Genomic_DNA"/>
</dbReference>
<keyword evidence="7 8" id="KW-0560">Oxidoreductase</keyword>
<evidence type="ECO:0000256" key="3">
    <source>
        <dbReference type="ARBA" id="ARBA00007588"/>
    </source>
</evidence>
<dbReference type="InterPro" id="IPR036188">
    <property type="entry name" value="FAD/NAD-bd_sf"/>
</dbReference>
<gene>
    <name evidence="8" type="ORF">K788_0006333</name>
</gene>
<accession>A0A0P0RG85</accession>
<comment type="similarity">
    <text evidence="3">Belongs to the lysine N(6)-hydroxylase/L-ornithine N(5)-oxygenase family.</text>
</comment>
<dbReference type="KEGG" id="bcai:K788_0006333"/>
<dbReference type="Gene3D" id="3.50.50.60">
    <property type="entry name" value="FAD/NAD(P)-binding domain"/>
    <property type="match status" value="1"/>
</dbReference>
<dbReference type="GeneID" id="69971512"/>
<dbReference type="InterPro" id="IPR025700">
    <property type="entry name" value="Lys/Orn_oxygenase"/>
</dbReference>
<organism evidence="8 9">
    <name type="scientific">Paraburkholderia caribensis MBA4</name>
    <dbReference type="NCBI Taxonomy" id="1323664"/>
    <lineage>
        <taxon>Bacteria</taxon>
        <taxon>Pseudomonadati</taxon>
        <taxon>Pseudomonadota</taxon>
        <taxon>Betaproteobacteria</taxon>
        <taxon>Burkholderiales</taxon>
        <taxon>Burkholderiaceae</taxon>
        <taxon>Paraburkholderia</taxon>
    </lineage>
</organism>
<dbReference type="SUPFAM" id="SSF51905">
    <property type="entry name" value="FAD/NAD(P)-binding domain"/>
    <property type="match status" value="2"/>
</dbReference>
<evidence type="ECO:0000256" key="1">
    <source>
        <dbReference type="ARBA" id="ARBA00001974"/>
    </source>
</evidence>
<comment type="cofactor">
    <cofactor evidence="1">
        <name>FAD</name>
        <dbReference type="ChEBI" id="CHEBI:57692"/>
    </cofactor>
</comment>
<keyword evidence="5" id="KW-0274">FAD</keyword>
<evidence type="ECO:0000256" key="4">
    <source>
        <dbReference type="ARBA" id="ARBA00022630"/>
    </source>
</evidence>
<dbReference type="RefSeq" id="WP_035999794.1">
    <property type="nucleotide sequence ID" value="NZ_CP012747.1"/>
</dbReference>
<evidence type="ECO:0000256" key="6">
    <source>
        <dbReference type="ARBA" id="ARBA00022857"/>
    </source>
</evidence>
<proteinExistence type="inferred from homology"/>
<dbReference type="EC" id="1.14.13.59" evidence="8"/>
<dbReference type="GO" id="GO:0047091">
    <property type="term" value="F:L-lysine 6-monooxygenase (NADPH) activity"/>
    <property type="evidence" value="ECO:0007669"/>
    <property type="project" value="UniProtKB-EC"/>
</dbReference>
<dbReference type="AlphaFoldDB" id="A0A0P0RG85"/>
<dbReference type="Pfam" id="PF13434">
    <property type="entry name" value="Lys_Orn_oxgnase"/>
    <property type="match status" value="1"/>
</dbReference>
<reference evidence="8 9" key="1">
    <citation type="journal article" date="2014" name="Genome Announc.">
        <title>Draft Genome Sequence of the Haloacid-Degrading Burkholderia caribensis Strain MBA4.</title>
        <authorList>
            <person name="Pan Y."/>
            <person name="Kong K.F."/>
            <person name="Tsang J.S."/>
        </authorList>
    </citation>
    <scope>NUCLEOTIDE SEQUENCE [LARGE SCALE GENOMIC DNA]</scope>
    <source>
        <strain evidence="8 9">MBA4</strain>
    </source>
</reference>
<sequence length="442" mass="49451">MQYSLTDAPMDIVGIGIGPANLSLAALLKRHPQIRSRFFDRRAEFQWHAGLMLPNASLQVPFLKDLVSLVDPTNDLSFLQFLAVQKRLLCFINASFPQVLRREFNQYYRWACEQLSTLRFGSEVQAVDVDGDMIVVQGDGWRHTTRHLVLGTGQQPSVPDCAKPWLGETMLHASQYLIHNNPIEGKRVVVVGGGQTGAEVFQHLIADSDGMPASVTWVTRRSNFAPLDESSFTNELYTPGYTNYFYDLPEARRTMLLSEQKLASDGVSAALLGAIYRRVYELRYVAGLPGDLQMRPARELVGVTRRGDCWVLTLQHTQRDMQEVLEADIVVLCTGYAYGMPKCLAPIAGRIDRQGDGFVVNPDYSIRWDGPRGSRIYVQNAAKDQRGIADPNLGLVPWRCAQIINSVAERALYDIDEPAPFIHWDTQAVAVQNGAQGMEFMS</sequence>